<evidence type="ECO:0000313" key="2">
    <source>
        <dbReference type="EMBL" id="SOC58453.1"/>
    </source>
</evidence>
<proteinExistence type="predicted"/>
<name>A0A285VWW9_9MICO</name>
<protein>
    <submittedName>
        <fullName evidence="2">Uncharacterized protein</fullName>
    </submittedName>
</protein>
<keyword evidence="3" id="KW-1185">Reference proteome</keyword>
<dbReference type="EMBL" id="OBQK01000043">
    <property type="protein sequence ID" value="SOC58453.1"/>
    <property type="molecule type" value="Genomic_DNA"/>
</dbReference>
<organism evidence="2 3">
    <name type="scientific">Ornithinimicrobium cerasi</name>
    <dbReference type="NCBI Taxonomy" id="2248773"/>
    <lineage>
        <taxon>Bacteria</taxon>
        <taxon>Bacillati</taxon>
        <taxon>Actinomycetota</taxon>
        <taxon>Actinomycetes</taxon>
        <taxon>Micrococcales</taxon>
        <taxon>Ornithinimicrobiaceae</taxon>
        <taxon>Ornithinimicrobium</taxon>
    </lineage>
</organism>
<keyword evidence="1" id="KW-1133">Transmembrane helix</keyword>
<keyword evidence="1" id="KW-0472">Membrane</keyword>
<dbReference type="Proteomes" id="UP000219688">
    <property type="component" value="Unassembled WGS sequence"/>
</dbReference>
<evidence type="ECO:0000256" key="1">
    <source>
        <dbReference type="SAM" id="Phobius"/>
    </source>
</evidence>
<feature type="transmembrane region" description="Helical" evidence="1">
    <location>
        <begin position="6"/>
        <end position="25"/>
    </location>
</feature>
<keyword evidence="1" id="KW-0812">Transmembrane</keyword>
<sequence length="45" mass="5131">MRVQLWHVVVLIIPVVLALLLYVIVRKGVAHGARDASRDRAQRLE</sequence>
<gene>
    <name evidence="2" type="ORF">SAMN05421879_1432</name>
</gene>
<dbReference type="AlphaFoldDB" id="A0A285VWW9"/>
<reference evidence="3" key="1">
    <citation type="submission" date="2017-08" db="EMBL/GenBank/DDBJ databases">
        <authorList>
            <person name="Varghese N."/>
            <person name="Submissions S."/>
        </authorList>
    </citation>
    <scope>NUCLEOTIDE SEQUENCE [LARGE SCALE GENOMIC DNA]</scope>
    <source>
        <strain evidence="3">USBA17B2</strain>
    </source>
</reference>
<accession>A0A285VWW9</accession>
<evidence type="ECO:0000313" key="3">
    <source>
        <dbReference type="Proteomes" id="UP000219688"/>
    </source>
</evidence>